<dbReference type="EMBL" id="JAGMVJ010000016">
    <property type="protein sequence ID" value="KAH7079657.1"/>
    <property type="molecule type" value="Genomic_DNA"/>
</dbReference>
<keyword evidence="3" id="KW-1185">Reference proteome</keyword>
<proteinExistence type="predicted"/>
<feature type="compositionally biased region" description="Polar residues" evidence="1">
    <location>
        <begin position="346"/>
        <end position="366"/>
    </location>
</feature>
<organism evidence="2 3">
    <name type="scientific">Paraphoma chrysanthemicola</name>
    <dbReference type="NCBI Taxonomy" id="798071"/>
    <lineage>
        <taxon>Eukaryota</taxon>
        <taxon>Fungi</taxon>
        <taxon>Dikarya</taxon>
        <taxon>Ascomycota</taxon>
        <taxon>Pezizomycotina</taxon>
        <taxon>Dothideomycetes</taxon>
        <taxon>Pleosporomycetidae</taxon>
        <taxon>Pleosporales</taxon>
        <taxon>Pleosporineae</taxon>
        <taxon>Phaeosphaeriaceae</taxon>
        <taxon>Paraphoma</taxon>
    </lineage>
</organism>
<feature type="region of interest" description="Disordered" evidence="1">
    <location>
        <begin position="180"/>
        <end position="200"/>
    </location>
</feature>
<name>A0A8K0QYD9_9PLEO</name>
<feature type="region of interest" description="Disordered" evidence="1">
    <location>
        <begin position="126"/>
        <end position="165"/>
    </location>
</feature>
<protein>
    <submittedName>
        <fullName evidence="2">Uncharacterized protein</fullName>
    </submittedName>
</protein>
<feature type="compositionally biased region" description="Polar residues" evidence="1">
    <location>
        <begin position="237"/>
        <end position="286"/>
    </location>
</feature>
<feature type="compositionally biased region" description="Low complexity" evidence="1">
    <location>
        <begin position="1"/>
        <end position="45"/>
    </location>
</feature>
<gene>
    <name evidence="2" type="ORF">FB567DRAFT_607020</name>
</gene>
<evidence type="ECO:0000256" key="1">
    <source>
        <dbReference type="SAM" id="MobiDB-lite"/>
    </source>
</evidence>
<feature type="region of interest" description="Disordered" evidence="1">
    <location>
        <begin position="1"/>
        <end position="66"/>
    </location>
</feature>
<accession>A0A8K0QYD9</accession>
<dbReference type="Proteomes" id="UP000813461">
    <property type="component" value="Unassembled WGS sequence"/>
</dbReference>
<reference evidence="2" key="1">
    <citation type="journal article" date="2021" name="Nat. Commun.">
        <title>Genetic determinants of endophytism in the Arabidopsis root mycobiome.</title>
        <authorList>
            <person name="Mesny F."/>
            <person name="Miyauchi S."/>
            <person name="Thiergart T."/>
            <person name="Pickel B."/>
            <person name="Atanasova L."/>
            <person name="Karlsson M."/>
            <person name="Huettel B."/>
            <person name="Barry K.W."/>
            <person name="Haridas S."/>
            <person name="Chen C."/>
            <person name="Bauer D."/>
            <person name="Andreopoulos W."/>
            <person name="Pangilinan J."/>
            <person name="LaButti K."/>
            <person name="Riley R."/>
            <person name="Lipzen A."/>
            <person name="Clum A."/>
            <person name="Drula E."/>
            <person name="Henrissat B."/>
            <person name="Kohler A."/>
            <person name="Grigoriev I.V."/>
            <person name="Martin F.M."/>
            <person name="Hacquard S."/>
        </authorList>
    </citation>
    <scope>NUCLEOTIDE SEQUENCE</scope>
    <source>
        <strain evidence="2">MPI-SDFR-AT-0120</strain>
    </source>
</reference>
<dbReference type="AlphaFoldDB" id="A0A8K0QYD9"/>
<feature type="region of interest" description="Disordered" evidence="1">
    <location>
        <begin position="221"/>
        <end position="366"/>
    </location>
</feature>
<comment type="caution">
    <text evidence="2">The sequence shown here is derived from an EMBL/GenBank/DDBJ whole genome shotgun (WGS) entry which is preliminary data.</text>
</comment>
<dbReference type="OrthoDB" id="10388460at2759"/>
<feature type="compositionally biased region" description="Polar residues" evidence="1">
    <location>
        <begin position="126"/>
        <end position="149"/>
    </location>
</feature>
<sequence length="546" mass="59062">MDTPYQQDPRLQQQQQRLLQQQRQRAGMANTQFSPQSPLQLPQTFNGADTAAAAPQGQSVGHAGTWAQPQHYPQYQFQSYPAQSVSPNSIPATQARQMGNGAAPFAPQRQGNGVGVARMYPQQYQQNATGRSPPQLNTARSVPATQARQAGNDAGVVAPHRQDGGNLGVCVMARERMRTGVARTPSQTDMARVGSGTQGQQVVNGAAPFASARQYGIEGRARAGSQQYPQNGVGRPSQPSTTRSVPTTQSPQAINGASPSRQNTAKEVPQLSSPHYQNRPGPQNQVRLHPPQPSPRLPEKRKDAPTAPFHPPKRREIIDLTRTNSPAPSHPMRPEPNHGFGPTTIVFPSSTPPSRSAKPQTQDHQQTAITPALIHSNAIHHGVNPLVLEFGTNIHRMINARLMHYAELSGAKSLLDPSPAVLARLLAERHREDAECKDRDADSTGSVCEFGYVPERLTAAAKAKVKSGEFDLGWSCGDKEKLVPLGKGVLEGLGCVREEEEGVWRPMEEVGISEERAGVLWGLEWVGRALDGDGSEDGDEVEENGE</sequence>
<evidence type="ECO:0000313" key="3">
    <source>
        <dbReference type="Proteomes" id="UP000813461"/>
    </source>
</evidence>
<evidence type="ECO:0000313" key="2">
    <source>
        <dbReference type="EMBL" id="KAH7079657.1"/>
    </source>
</evidence>